<dbReference type="Proteomes" id="UP000011087">
    <property type="component" value="Unassembled WGS sequence"/>
</dbReference>
<evidence type="ECO:0000313" key="1">
    <source>
        <dbReference type="EMBL" id="EKX42142.1"/>
    </source>
</evidence>
<dbReference type="EnsemblProtists" id="EKX42142">
    <property type="protein sequence ID" value="EKX42142"/>
    <property type="gene ID" value="GUITHDRAFT_111712"/>
</dbReference>
<evidence type="ECO:0000313" key="3">
    <source>
        <dbReference type="Proteomes" id="UP000011087"/>
    </source>
</evidence>
<reference evidence="3" key="2">
    <citation type="submission" date="2012-11" db="EMBL/GenBank/DDBJ databases">
        <authorList>
            <person name="Kuo A."/>
            <person name="Curtis B.A."/>
            <person name="Tanifuji G."/>
            <person name="Burki F."/>
            <person name="Gruber A."/>
            <person name="Irimia M."/>
            <person name="Maruyama S."/>
            <person name="Arias M.C."/>
            <person name="Ball S.G."/>
            <person name="Gile G.H."/>
            <person name="Hirakawa Y."/>
            <person name="Hopkins J.F."/>
            <person name="Rensing S.A."/>
            <person name="Schmutz J."/>
            <person name="Symeonidi A."/>
            <person name="Elias M."/>
            <person name="Eveleigh R.J."/>
            <person name="Herman E.K."/>
            <person name="Klute M.J."/>
            <person name="Nakayama T."/>
            <person name="Obornik M."/>
            <person name="Reyes-Prieto A."/>
            <person name="Armbrust E.V."/>
            <person name="Aves S.J."/>
            <person name="Beiko R.G."/>
            <person name="Coutinho P."/>
            <person name="Dacks J.B."/>
            <person name="Durnford D.G."/>
            <person name="Fast N.M."/>
            <person name="Green B.R."/>
            <person name="Grisdale C."/>
            <person name="Hempe F."/>
            <person name="Henrissat B."/>
            <person name="Hoppner M.P."/>
            <person name="Ishida K.-I."/>
            <person name="Kim E."/>
            <person name="Koreny L."/>
            <person name="Kroth P.G."/>
            <person name="Liu Y."/>
            <person name="Malik S.-B."/>
            <person name="Maier U.G."/>
            <person name="McRose D."/>
            <person name="Mock T."/>
            <person name="Neilson J.A."/>
            <person name="Onodera N.T."/>
            <person name="Poole A.M."/>
            <person name="Pritham E.J."/>
            <person name="Richards T.A."/>
            <person name="Rocap G."/>
            <person name="Roy S.W."/>
            <person name="Sarai C."/>
            <person name="Schaack S."/>
            <person name="Shirato S."/>
            <person name="Slamovits C.H."/>
            <person name="Spencer D.F."/>
            <person name="Suzuki S."/>
            <person name="Worden A.Z."/>
            <person name="Zauner S."/>
            <person name="Barry K."/>
            <person name="Bell C."/>
            <person name="Bharti A.K."/>
            <person name="Crow J.A."/>
            <person name="Grimwood J."/>
            <person name="Kramer R."/>
            <person name="Lindquist E."/>
            <person name="Lucas S."/>
            <person name="Salamov A."/>
            <person name="McFadden G.I."/>
            <person name="Lane C.E."/>
            <person name="Keeling P.J."/>
            <person name="Gray M.W."/>
            <person name="Grigoriev I.V."/>
            <person name="Archibald J.M."/>
        </authorList>
    </citation>
    <scope>NUCLEOTIDE SEQUENCE</scope>
    <source>
        <strain evidence="3">CCMP2712</strain>
    </source>
</reference>
<gene>
    <name evidence="1" type="ORF">GUITHDRAFT_111712</name>
</gene>
<name>L1J1E7_GUITC</name>
<protein>
    <submittedName>
        <fullName evidence="1 2">Uncharacterized protein</fullName>
    </submittedName>
</protein>
<sequence length="163" mass="19039">MTEFYYANASLLSRRDLEPYSASSKSFHSVEAEEQDQRNMEVLFEQDNICARACEDIYHDQFCQKVTEYASAVVSPTEGQASIEPNWAILEMKDPLSREQESVILVTFRGTYSWIDVMHDLVCLPVTQSCIYWPLLRWWMRNGFSTQKLVGYRMEGHVVEFQD</sequence>
<organism evidence="1">
    <name type="scientific">Guillardia theta (strain CCMP2712)</name>
    <name type="common">Cryptophyte</name>
    <dbReference type="NCBI Taxonomy" id="905079"/>
    <lineage>
        <taxon>Eukaryota</taxon>
        <taxon>Cryptophyceae</taxon>
        <taxon>Pyrenomonadales</taxon>
        <taxon>Geminigeraceae</taxon>
        <taxon>Guillardia</taxon>
    </lineage>
</organism>
<dbReference type="EMBL" id="JH993018">
    <property type="protein sequence ID" value="EKX42142.1"/>
    <property type="molecule type" value="Genomic_DNA"/>
</dbReference>
<proteinExistence type="predicted"/>
<dbReference type="RefSeq" id="XP_005829122.1">
    <property type="nucleotide sequence ID" value="XM_005829065.1"/>
</dbReference>
<dbReference type="HOGENOM" id="CLU_1630186_0_0_1"/>
<dbReference type="AlphaFoldDB" id="L1J1E7"/>
<dbReference type="KEGG" id="gtt:GUITHDRAFT_111712"/>
<reference evidence="2" key="3">
    <citation type="submission" date="2015-06" db="UniProtKB">
        <authorList>
            <consortium name="EnsemblProtists"/>
        </authorList>
    </citation>
    <scope>IDENTIFICATION</scope>
</reference>
<evidence type="ECO:0000313" key="2">
    <source>
        <dbReference type="EnsemblProtists" id="EKX42142"/>
    </source>
</evidence>
<accession>L1J1E7</accession>
<reference evidence="1 3" key="1">
    <citation type="journal article" date="2012" name="Nature">
        <title>Algal genomes reveal evolutionary mosaicism and the fate of nucleomorphs.</title>
        <authorList>
            <consortium name="DOE Joint Genome Institute"/>
            <person name="Curtis B.A."/>
            <person name="Tanifuji G."/>
            <person name="Burki F."/>
            <person name="Gruber A."/>
            <person name="Irimia M."/>
            <person name="Maruyama S."/>
            <person name="Arias M.C."/>
            <person name="Ball S.G."/>
            <person name="Gile G.H."/>
            <person name="Hirakawa Y."/>
            <person name="Hopkins J.F."/>
            <person name="Kuo A."/>
            <person name="Rensing S.A."/>
            <person name="Schmutz J."/>
            <person name="Symeonidi A."/>
            <person name="Elias M."/>
            <person name="Eveleigh R.J."/>
            <person name="Herman E.K."/>
            <person name="Klute M.J."/>
            <person name="Nakayama T."/>
            <person name="Obornik M."/>
            <person name="Reyes-Prieto A."/>
            <person name="Armbrust E.V."/>
            <person name="Aves S.J."/>
            <person name="Beiko R.G."/>
            <person name="Coutinho P."/>
            <person name="Dacks J.B."/>
            <person name="Durnford D.G."/>
            <person name="Fast N.M."/>
            <person name="Green B.R."/>
            <person name="Grisdale C.J."/>
            <person name="Hempel F."/>
            <person name="Henrissat B."/>
            <person name="Hoppner M.P."/>
            <person name="Ishida K."/>
            <person name="Kim E."/>
            <person name="Koreny L."/>
            <person name="Kroth P.G."/>
            <person name="Liu Y."/>
            <person name="Malik S.B."/>
            <person name="Maier U.G."/>
            <person name="McRose D."/>
            <person name="Mock T."/>
            <person name="Neilson J.A."/>
            <person name="Onodera N.T."/>
            <person name="Poole A.M."/>
            <person name="Pritham E.J."/>
            <person name="Richards T.A."/>
            <person name="Rocap G."/>
            <person name="Roy S.W."/>
            <person name="Sarai C."/>
            <person name="Schaack S."/>
            <person name="Shirato S."/>
            <person name="Slamovits C.H."/>
            <person name="Spencer D.F."/>
            <person name="Suzuki S."/>
            <person name="Worden A.Z."/>
            <person name="Zauner S."/>
            <person name="Barry K."/>
            <person name="Bell C."/>
            <person name="Bharti A.K."/>
            <person name="Crow J.A."/>
            <person name="Grimwood J."/>
            <person name="Kramer R."/>
            <person name="Lindquist E."/>
            <person name="Lucas S."/>
            <person name="Salamov A."/>
            <person name="McFadden G.I."/>
            <person name="Lane C.E."/>
            <person name="Keeling P.J."/>
            <person name="Gray M.W."/>
            <person name="Grigoriev I.V."/>
            <person name="Archibald J.M."/>
        </authorList>
    </citation>
    <scope>NUCLEOTIDE SEQUENCE</scope>
    <source>
        <strain evidence="1 3">CCMP2712</strain>
    </source>
</reference>
<keyword evidence="3" id="KW-1185">Reference proteome</keyword>
<dbReference type="GeneID" id="17298891"/>
<dbReference type="PaxDb" id="55529-EKX42142"/>